<gene>
    <name evidence="6" type="ORF">ACHAXA_001833</name>
</gene>
<name>A0ABD3R965_9STRA</name>
<accession>A0ABD3R965</accession>
<keyword evidence="3" id="KW-0808">Transferase</keyword>
<dbReference type="Gene3D" id="3.40.50.150">
    <property type="entry name" value="Vaccinia Virus protein VP39"/>
    <property type="match status" value="1"/>
</dbReference>
<comment type="similarity">
    <text evidence="1">Belongs to the methyltransferase superfamily.</text>
</comment>
<protein>
    <recommendedName>
        <fullName evidence="5">Methyltransferase type 11 domain-containing protein</fullName>
    </recommendedName>
</protein>
<evidence type="ECO:0000313" key="6">
    <source>
        <dbReference type="EMBL" id="KAL3809559.1"/>
    </source>
</evidence>
<reference evidence="6 7" key="1">
    <citation type="submission" date="2024-10" db="EMBL/GenBank/DDBJ databases">
        <title>Updated reference genomes for cyclostephanoid diatoms.</title>
        <authorList>
            <person name="Roberts W.R."/>
            <person name="Alverson A.J."/>
        </authorList>
    </citation>
    <scope>NUCLEOTIDE SEQUENCE [LARGE SCALE GENOMIC DNA]</scope>
    <source>
        <strain evidence="6 7">AJA228-03</strain>
    </source>
</reference>
<comment type="caution">
    <text evidence="6">The sequence shown here is derived from an EMBL/GenBank/DDBJ whole genome shotgun (WGS) entry which is preliminary data.</text>
</comment>
<dbReference type="InterPro" id="IPR013216">
    <property type="entry name" value="Methyltransf_11"/>
</dbReference>
<keyword evidence="7" id="KW-1185">Reference proteome</keyword>
<dbReference type="EMBL" id="JALLPB020000396">
    <property type="protein sequence ID" value="KAL3809559.1"/>
    <property type="molecule type" value="Genomic_DNA"/>
</dbReference>
<dbReference type="InterPro" id="IPR051419">
    <property type="entry name" value="Lys/N-term_MeTrsfase_sf"/>
</dbReference>
<dbReference type="PANTHER" id="PTHR12176:SF80">
    <property type="entry name" value="EEF1A LYSINE METHYLTRANSFERASE 4"/>
    <property type="match status" value="1"/>
</dbReference>
<dbReference type="GO" id="GO:0032259">
    <property type="term" value="P:methylation"/>
    <property type="evidence" value="ECO:0007669"/>
    <property type="project" value="UniProtKB-KW"/>
</dbReference>
<dbReference type="GO" id="GO:0008168">
    <property type="term" value="F:methyltransferase activity"/>
    <property type="evidence" value="ECO:0007669"/>
    <property type="project" value="UniProtKB-KW"/>
</dbReference>
<dbReference type="SUPFAM" id="SSF53335">
    <property type="entry name" value="S-adenosyl-L-methionine-dependent methyltransferases"/>
    <property type="match status" value="1"/>
</dbReference>
<evidence type="ECO:0000259" key="5">
    <source>
        <dbReference type="Pfam" id="PF08241"/>
    </source>
</evidence>
<evidence type="ECO:0000256" key="3">
    <source>
        <dbReference type="ARBA" id="ARBA00022679"/>
    </source>
</evidence>
<dbReference type="InterPro" id="IPR029063">
    <property type="entry name" value="SAM-dependent_MTases_sf"/>
</dbReference>
<organism evidence="6 7">
    <name type="scientific">Cyclostephanos tholiformis</name>
    <dbReference type="NCBI Taxonomy" id="382380"/>
    <lineage>
        <taxon>Eukaryota</taxon>
        <taxon>Sar</taxon>
        <taxon>Stramenopiles</taxon>
        <taxon>Ochrophyta</taxon>
        <taxon>Bacillariophyta</taxon>
        <taxon>Coscinodiscophyceae</taxon>
        <taxon>Thalassiosirophycidae</taxon>
        <taxon>Stephanodiscales</taxon>
        <taxon>Stephanodiscaceae</taxon>
        <taxon>Cyclostephanos</taxon>
    </lineage>
</organism>
<dbReference type="Proteomes" id="UP001530377">
    <property type="component" value="Unassembled WGS sequence"/>
</dbReference>
<evidence type="ECO:0000256" key="1">
    <source>
        <dbReference type="ARBA" id="ARBA00008361"/>
    </source>
</evidence>
<keyword evidence="2" id="KW-0489">Methyltransferase</keyword>
<feature type="region of interest" description="Disordered" evidence="4">
    <location>
        <begin position="106"/>
        <end position="141"/>
    </location>
</feature>
<dbReference type="Pfam" id="PF08241">
    <property type="entry name" value="Methyltransf_11"/>
    <property type="match status" value="1"/>
</dbReference>
<proteinExistence type="inferred from homology"/>
<feature type="domain" description="Methyltransferase type 11" evidence="5">
    <location>
        <begin position="192"/>
        <end position="304"/>
    </location>
</feature>
<evidence type="ECO:0000256" key="4">
    <source>
        <dbReference type="SAM" id="MobiDB-lite"/>
    </source>
</evidence>
<dbReference type="AlphaFoldDB" id="A0ABD3R965"/>
<evidence type="ECO:0000313" key="7">
    <source>
        <dbReference type="Proteomes" id="UP001530377"/>
    </source>
</evidence>
<dbReference type="PANTHER" id="PTHR12176">
    <property type="entry name" value="SAM-DEPENDENT METHYLTRANSFERASE SUPERFAMILY PROTEIN"/>
    <property type="match status" value="1"/>
</dbReference>
<sequence>MPRRACLALALATNKSNSCIGFLLPTRKANDPSHSPPSTMTRKGKVDDVIFNRSQSASDDDDGVPLVGGGKERDGRRGSHHHHRWEHEPFDYSSRLGWDKFYEKNNDQEPAGVGGEHDDASSIGGSGVIVDDAESSSSSSSFSPSVYEWHSHIPHSAIIDAIRPSILMASSSLSSSRDDDDDARRHVASILLVGCGNSALPRYLNDAFVNVVAGDVRVTCLDYSPVCIETMKLAYGKNDAYSNIDFVVGDATNLGGVIWNAEDCGGRPPFDVVIDKGLLDALMCGEGHDVERLMSGINDVLTPNDWGMHVLICFPLSASMRRTLEGTLSAGGLAWDFDVIVDGSENGRATFNMARRRIRGR</sequence>
<evidence type="ECO:0000256" key="2">
    <source>
        <dbReference type="ARBA" id="ARBA00022603"/>
    </source>
</evidence>
<dbReference type="CDD" id="cd02440">
    <property type="entry name" value="AdoMet_MTases"/>
    <property type="match status" value="1"/>
</dbReference>
<feature type="region of interest" description="Disordered" evidence="4">
    <location>
        <begin position="54"/>
        <end position="83"/>
    </location>
</feature>